<organism evidence="8 9">
    <name type="scientific">Chionoecetes opilio</name>
    <name type="common">Atlantic snow crab</name>
    <name type="synonym">Cancer opilio</name>
    <dbReference type="NCBI Taxonomy" id="41210"/>
    <lineage>
        <taxon>Eukaryota</taxon>
        <taxon>Metazoa</taxon>
        <taxon>Ecdysozoa</taxon>
        <taxon>Arthropoda</taxon>
        <taxon>Crustacea</taxon>
        <taxon>Multicrustacea</taxon>
        <taxon>Malacostraca</taxon>
        <taxon>Eumalacostraca</taxon>
        <taxon>Eucarida</taxon>
        <taxon>Decapoda</taxon>
        <taxon>Pleocyemata</taxon>
        <taxon>Brachyura</taxon>
        <taxon>Eubrachyura</taxon>
        <taxon>Majoidea</taxon>
        <taxon>Majidae</taxon>
        <taxon>Chionoecetes</taxon>
    </lineage>
</organism>
<dbReference type="Pfam" id="PF00083">
    <property type="entry name" value="Sugar_tr"/>
    <property type="match status" value="1"/>
</dbReference>
<feature type="transmembrane region" description="Helical" evidence="7">
    <location>
        <begin position="39"/>
        <end position="62"/>
    </location>
</feature>
<dbReference type="Gene3D" id="1.20.1250.20">
    <property type="entry name" value="MFS general substrate transporter like domains"/>
    <property type="match status" value="1"/>
</dbReference>
<evidence type="ECO:0000256" key="4">
    <source>
        <dbReference type="ARBA" id="ARBA00022989"/>
    </source>
</evidence>
<evidence type="ECO:0000313" key="9">
    <source>
        <dbReference type="Proteomes" id="UP000770661"/>
    </source>
</evidence>
<dbReference type="InterPro" id="IPR036259">
    <property type="entry name" value="MFS_trans_sf"/>
</dbReference>
<feature type="compositionally biased region" description="Basic and acidic residues" evidence="6">
    <location>
        <begin position="151"/>
        <end position="181"/>
    </location>
</feature>
<name>A0A8J4YJ77_CHIOP</name>
<proteinExistence type="predicted"/>
<dbReference type="PANTHER" id="PTHR48020:SF12">
    <property type="entry name" value="PROTON MYO-INOSITOL COTRANSPORTER"/>
    <property type="match status" value="1"/>
</dbReference>
<dbReference type="GO" id="GO:0005366">
    <property type="term" value="F:myo-inositol:proton symporter activity"/>
    <property type="evidence" value="ECO:0007669"/>
    <property type="project" value="TreeGrafter"/>
</dbReference>
<evidence type="ECO:0000313" key="8">
    <source>
        <dbReference type="EMBL" id="KAG0728727.1"/>
    </source>
</evidence>
<comment type="caution">
    <text evidence="8">The sequence shown here is derived from an EMBL/GenBank/DDBJ whole genome shotgun (WGS) entry which is preliminary data.</text>
</comment>
<dbReference type="InterPro" id="IPR050814">
    <property type="entry name" value="Myo-inositol_Transporter"/>
</dbReference>
<protein>
    <submittedName>
        <fullName evidence="8">Proton myo-inositol cotransporter</fullName>
    </submittedName>
</protein>
<dbReference type="OrthoDB" id="6340912at2759"/>
<dbReference type="InterPro" id="IPR005828">
    <property type="entry name" value="MFS_sugar_transport-like"/>
</dbReference>
<keyword evidence="2" id="KW-0813">Transport</keyword>
<evidence type="ECO:0000256" key="7">
    <source>
        <dbReference type="SAM" id="Phobius"/>
    </source>
</evidence>
<evidence type="ECO:0000256" key="2">
    <source>
        <dbReference type="ARBA" id="ARBA00022448"/>
    </source>
</evidence>
<keyword evidence="3 7" id="KW-0812">Transmembrane</keyword>
<evidence type="ECO:0000256" key="5">
    <source>
        <dbReference type="ARBA" id="ARBA00023136"/>
    </source>
</evidence>
<dbReference type="PANTHER" id="PTHR48020">
    <property type="entry name" value="PROTON MYO-INOSITOL COTRANSPORTER"/>
    <property type="match status" value="1"/>
</dbReference>
<evidence type="ECO:0000256" key="3">
    <source>
        <dbReference type="ARBA" id="ARBA00022692"/>
    </source>
</evidence>
<dbReference type="EMBL" id="JACEEZ010001890">
    <property type="protein sequence ID" value="KAG0728727.1"/>
    <property type="molecule type" value="Genomic_DNA"/>
</dbReference>
<dbReference type="SUPFAM" id="SSF103473">
    <property type="entry name" value="MFS general substrate transporter"/>
    <property type="match status" value="1"/>
</dbReference>
<evidence type="ECO:0000256" key="1">
    <source>
        <dbReference type="ARBA" id="ARBA00004370"/>
    </source>
</evidence>
<keyword evidence="4 7" id="KW-1133">Transmembrane helix</keyword>
<comment type="subcellular location">
    <subcellularLocation>
        <location evidence="1">Membrane</location>
    </subcellularLocation>
</comment>
<sequence>MLSSRIVYIWAHDTHGSPASPPYYSASIITMAGITDKSLAIWLSAATSSMNFIGTFLGLWLVERLGRRSLTLGSLLGTTVSLFMMAITFQMAYINSPKVTFSNSVSSDCSADTCGVCTSKSSCGYCFMGDRNDIMNSTCVAVNKTSFDETESSKAHHQTESSKAHHQTESSKAHHQTESSKAHINRVL</sequence>
<accession>A0A8J4YJ77</accession>
<reference evidence="8" key="1">
    <citation type="submission" date="2020-07" db="EMBL/GenBank/DDBJ databases">
        <title>The High-quality genome of the commercially important snow crab, Chionoecetes opilio.</title>
        <authorList>
            <person name="Jeong J.-H."/>
            <person name="Ryu S."/>
        </authorList>
    </citation>
    <scope>NUCLEOTIDE SEQUENCE</scope>
    <source>
        <strain evidence="8">MADBK_172401_WGS</strain>
        <tissue evidence="8">Digestive gland</tissue>
    </source>
</reference>
<dbReference type="Proteomes" id="UP000770661">
    <property type="component" value="Unassembled WGS sequence"/>
</dbReference>
<feature type="transmembrane region" description="Helical" evidence="7">
    <location>
        <begin position="74"/>
        <end position="94"/>
    </location>
</feature>
<evidence type="ECO:0000256" key="6">
    <source>
        <dbReference type="SAM" id="MobiDB-lite"/>
    </source>
</evidence>
<dbReference type="AlphaFoldDB" id="A0A8J4YJ77"/>
<feature type="region of interest" description="Disordered" evidence="6">
    <location>
        <begin position="150"/>
        <end position="188"/>
    </location>
</feature>
<keyword evidence="5 7" id="KW-0472">Membrane</keyword>
<gene>
    <name evidence="8" type="ORF">GWK47_031889</name>
</gene>
<dbReference type="GO" id="GO:0016324">
    <property type="term" value="C:apical plasma membrane"/>
    <property type="evidence" value="ECO:0007669"/>
    <property type="project" value="TreeGrafter"/>
</dbReference>
<keyword evidence="9" id="KW-1185">Reference proteome</keyword>